<evidence type="ECO:0000256" key="7">
    <source>
        <dbReference type="ARBA" id="ARBA00022989"/>
    </source>
</evidence>
<dbReference type="OrthoDB" id="186013at2759"/>
<keyword evidence="7 12" id="KW-1133">Transmembrane helix</keyword>
<dbReference type="SUPFAM" id="SSF81406">
    <property type="entry name" value="Mitochondrial cytochrome c oxidase subunit IV"/>
    <property type="match status" value="1"/>
</dbReference>
<comment type="pathway">
    <text evidence="2">Energy metabolism; oxidative phosphorylation.</text>
</comment>
<accession>A0A9P8I3M6</accession>
<dbReference type="FunFam" id="1.10.442.10:FF:000002">
    <property type="entry name" value="Cytochrome c oxidase subunit V"/>
    <property type="match status" value="1"/>
</dbReference>
<evidence type="ECO:0000313" key="13">
    <source>
        <dbReference type="EMBL" id="KAH0542596.1"/>
    </source>
</evidence>
<keyword evidence="14" id="KW-1185">Reference proteome</keyword>
<dbReference type="GO" id="GO:0016491">
    <property type="term" value="F:oxidoreductase activity"/>
    <property type="evidence" value="ECO:0007669"/>
    <property type="project" value="UniProtKB-KW"/>
</dbReference>
<keyword evidence="6" id="KW-0809">Transit peptide</keyword>
<evidence type="ECO:0000256" key="11">
    <source>
        <dbReference type="ARBA" id="ARBA00081365"/>
    </source>
</evidence>
<dbReference type="EMBL" id="JAGHQL010000050">
    <property type="protein sequence ID" value="KAH0542596.1"/>
    <property type="molecule type" value="Genomic_DNA"/>
</dbReference>
<comment type="caution">
    <text evidence="13">The sequence shown here is derived from an EMBL/GenBank/DDBJ whole genome shotgun (WGS) entry which is preliminary data.</text>
</comment>
<evidence type="ECO:0000313" key="14">
    <source>
        <dbReference type="Proteomes" id="UP000698800"/>
    </source>
</evidence>
<reference evidence="13" key="1">
    <citation type="submission" date="2021-03" db="EMBL/GenBank/DDBJ databases">
        <title>Comparative genomics and phylogenomic investigation of the class Geoglossomycetes provide insights into ecological specialization and systematics.</title>
        <authorList>
            <person name="Melie T."/>
            <person name="Pirro S."/>
            <person name="Miller A.N."/>
            <person name="Quandt A."/>
        </authorList>
    </citation>
    <scope>NUCLEOTIDE SEQUENCE</scope>
    <source>
        <strain evidence="13">GBOQ0MN5Z8</strain>
    </source>
</reference>
<dbReference type="Gene3D" id="1.10.442.10">
    <property type="entry name" value="Cytochrome c oxidase subunit IV"/>
    <property type="match status" value="1"/>
</dbReference>
<dbReference type="CDD" id="cd00922">
    <property type="entry name" value="Cyt_c_Oxidase_IV"/>
    <property type="match status" value="1"/>
</dbReference>
<dbReference type="GO" id="GO:0045277">
    <property type="term" value="C:respiratory chain complex IV"/>
    <property type="evidence" value="ECO:0007669"/>
    <property type="project" value="InterPro"/>
</dbReference>
<organism evidence="13 14">
    <name type="scientific">Glutinoglossum americanum</name>
    <dbReference type="NCBI Taxonomy" id="1670608"/>
    <lineage>
        <taxon>Eukaryota</taxon>
        <taxon>Fungi</taxon>
        <taxon>Dikarya</taxon>
        <taxon>Ascomycota</taxon>
        <taxon>Pezizomycotina</taxon>
        <taxon>Geoglossomycetes</taxon>
        <taxon>Geoglossales</taxon>
        <taxon>Geoglossaceae</taxon>
        <taxon>Glutinoglossum</taxon>
    </lineage>
</organism>
<proteinExistence type="inferred from homology"/>
<keyword evidence="5" id="KW-0999">Mitochondrion inner membrane</keyword>
<dbReference type="AlphaFoldDB" id="A0A9P8I3M6"/>
<dbReference type="InterPro" id="IPR004203">
    <property type="entry name" value="Cyt_c_oxidase_su4_fam"/>
</dbReference>
<keyword evidence="4 12" id="KW-0812">Transmembrane</keyword>
<dbReference type="GO" id="GO:0006123">
    <property type="term" value="P:mitochondrial electron transport, cytochrome c to oxygen"/>
    <property type="evidence" value="ECO:0007669"/>
    <property type="project" value="InterPro"/>
</dbReference>
<protein>
    <recommendedName>
        <fullName evidence="11">Cytochrome c oxidase polypeptide V</fullName>
    </recommendedName>
</protein>
<sequence length="193" mass="21231">MLRSSILRAASSRTSSPLLSSTKSASLQAAVLRTSRQPILCLYAGSQQARHAHAVSNPTLANIEKRWEEMPPQEQADLWMALRDRMKTNWHELTLAEKKAAYWIAFGPHGPRALPPPGEGWKVAGYTVVCIAVALGITMALRVVARDPPSTMTKEYQEATNEYLKSQKVEPITGVSSEGYVGKGYVQSPPKRT</sequence>
<keyword evidence="9" id="KW-0496">Mitochondrion</keyword>
<dbReference type="InterPro" id="IPR036639">
    <property type="entry name" value="Cyt_c_oxidase_su4_sf"/>
</dbReference>
<comment type="subcellular location">
    <subcellularLocation>
        <location evidence="1">Mitochondrion inner membrane</location>
        <topology evidence="1">Single-pass membrane protein</topology>
    </subcellularLocation>
</comment>
<evidence type="ECO:0000256" key="2">
    <source>
        <dbReference type="ARBA" id="ARBA00004673"/>
    </source>
</evidence>
<name>A0A9P8I3M6_9PEZI</name>
<evidence type="ECO:0000256" key="3">
    <source>
        <dbReference type="ARBA" id="ARBA00008135"/>
    </source>
</evidence>
<dbReference type="PANTHER" id="PTHR10707:SF10">
    <property type="entry name" value="CYTOCHROME C OXIDASE SUBUNIT 4"/>
    <property type="match status" value="1"/>
</dbReference>
<comment type="similarity">
    <text evidence="3">Belongs to the cytochrome c oxidase IV family.</text>
</comment>
<evidence type="ECO:0000256" key="1">
    <source>
        <dbReference type="ARBA" id="ARBA00004434"/>
    </source>
</evidence>
<evidence type="ECO:0000256" key="5">
    <source>
        <dbReference type="ARBA" id="ARBA00022792"/>
    </source>
</evidence>
<evidence type="ECO:0000256" key="6">
    <source>
        <dbReference type="ARBA" id="ARBA00022946"/>
    </source>
</evidence>
<dbReference type="Pfam" id="PF02936">
    <property type="entry name" value="COX4"/>
    <property type="match status" value="1"/>
</dbReference>
<evidence type="ECO:0000256" key="4">
    <source>
        <dbReference type="ARBA" id="ARBA00022692"/>
    </source>
</evidence>
<evidence type="ECO:0000256" key="12">
    <source>
        <dbReference type="SAM" id="Phobius"/>
    </source>
</evidence>
<keyword evidence="8" id="KW-0560">Oxidoreductase</keyword>
<dbReference type="GO" id="GO:0005743">
    <property type="term" value="C:mitochondrial inner membrane"/>
    <property type="evidence" value="ECO:0007669"/>
    <property type="project" value="UniProtKB-SubCell"/>
</dbReference>
<evidence type="ECO:0000256" key="9">
    <source>
        <dbReference type="ARBA" id="ARBA00023128"/>
    </source>
</evidence>
<dbReference type="PANTHER" id="PTHR10707">
    <property type="entry name" value="CYTOCHROME C OXIDASE SUBUNIT IV"/>
    <property type="match status" value="1"/>
</dbReference>
<evidence type="ECO:0000256" key="10">
    <source>
        <dbReference type="ARBA" id="ARBA00023136"/>
    </source>
</evidence>
<evidence type="ECO:0000256" key="8">
    <source>
        <dbReference type="ARBA" id="ARBA00023002"/>
    </source>
</evidence>
<gene>
    <name evidence="13" type="primary">CYA4</name>
    <name evidence="13" type="ORF">FGG08_003004</name>
</gene>
<dbReference type="Proteomes" id="UP000698800">
    <property type="component" value="Unassembled WGS sequence"/>
</dbReference>
<feature type="transmembrane region" description="Helical" evidence="12">
    <location>
        <begin position="123"/>
        <end position="145"/>
    </location>
</feature>
<keyword evidence="10 12" id="KW-0472">Membrane</keyword>